<feature type="region of interest" description="Disordered" evidence="8">
    <location>
        <begin position="1"/>
        <end position="88"/>
    </location>
</feature>
<evidence type="ECO:0000256" key="5">
    <source>
        <dbReference type="ARBA" id="ARBA00023239"/>
    </source>
</evidence>
<keyword evidence="2 7" id="KW-0812">Transmembrane</keyword>
<organism evidence="9 10">
    <name type="scientific">Terrabacter lapilli</name>
    <dbReference type="NCBI Taxonomy" id="436231"/>
    <lineage>
        <taxon>Bacteria</taxon>
        <taxon>Bacillati</taxon>
        <taxon>Actinomycetota</taxon>
        <taxon>Actinomycetes</taxon>
        <taxon>Micrococcales</taxon>
        <taxon>Intrasporangiaceae</taxon>
        <taxon>Terrabacter</taxon>
    </lineage>
</organism>
<evidence type="ECO:0000256" key="1">
    <source>
        <dbReference type="ARBA" id="ARBA00022475"/>
    </source>
</evidence>
<keyword evidence="4 7" id="KW-0472">Membrane</keyword>
<evidence type="ECO:0000256" key="6">
    <source>
        <dbReference type="ARBA" id="ARBA00023316"/>
    </source>
</evidence>
<dbReference type="CDD" id="cd08010">
    <property type="entry name" value="MltG_like"/>
    <property type="match status" value="1"/>
</dbReference>
<evidence type="ECO:0000256" key="2">
    <source>
        <dbReference type="ARBA" id="ARBA00022692"/>
    </source>
</evidence>
<feature type="site" description="Important for catalytic activity" evidence="7">
    <location>
        <position position="312"/>
    </location>
</feature>
<evidence type="ECO:0000313" key="9">
    <source>
        <dbReference type="EMBL" id="GAA1990055.1"/>
    </source>
</evidence>
<comment type="similarity">
    <text evidence="7">Belongs to the transglycosylase MltG family.</text>
</comment>
<keyword evidence="10" id="KW-1185">Reference proteome</keyword>
<feature type="compositionally biased region" description="Basic and acidic residues" evidence="8">
    <location>
        <begin position="1"/>
        <end position="16"/>
    </location>
</feature>
<dbReference type="Proteomes" id="UP001500013">
    <property type="component" value="Unassembled WGS sequence"/>
</dbReference>
<dbReference type="HAMAP" id="MF_02065">
    <property type="entry name" value="MltG"/>
    <property type="match status" value="1"/>
</dbReference>
<keyword evidence="5 7" id="KW-0456">Lyase</keyword>
<gene>
    <name evidence="7 9" type="primary">mltG</name>
    <name evidence="9" type="ORF">GCM10009817_35030</name>
</gene>
<comment type="subcellular location">
    <subcellularLocation>
        <location evidence="7">Cell membrane</location>
        <topology evidence="7">Single-pass membrane protein</topology>
    </subcellularLocation>
</comment>
<evidence type="ECO:0000256" key="4">
    <source>
        <dbReference type="ARBA" id="ARBA00023136"/>
    </source>
</evidence>
<proteinExistence type="inferred from homology"/>
<comment type="caution">
    <text evidence="9">The sequence shown here is derived from an EMBL/GenBank/DDBJ whole genome shotgun (WGS) entry which is preliminary data.</text>
</comment>
<sequence>MKDHLESSIFGDHDEIVEHEDELGHESAVANGDPREAHDAAQAPDAGAVPTGPTLSRRELRERELAGRRRGRGRKRATAADAAPAPRGRPSALRRVLVILIALAVIGGGVAVAYKALRPVVENVFESNDYPGPGTGEIRVTVDPGAGGGAIAKTLVDDDVVKSSKAFIEAADSNPKSASIQPGVYVMRKQMKASDALAILVDPKNRLITRVVVPEGLWTNEIYDRLSKASGIPVAEYTAAAKNVAELGLPPSAKGNIEGYLFPASYEFGPTSTALDQLKQMVAESTKRLSALGIAPDRMERVVTVASLIEGEAKTQADQAKVARVIENRLAKKMTLGLDSTVNYIFRKRGVPTQAMLDSSSPYNTRRVAGLPPGPISNPGENALAAAANPVAGPWLYFVTVDLDTGETKFATTYPEHERYVAEFQKWCAANKGKC</sequence>
<dbReference type="PANTHER" id="PTHR30518">
    <property type="entry name" value="ENDOLYTIC MUREIN TRANSGLYCOSYLASE"/>
    <property type="match status" value="1"/>
</dbReference>
<keyword evidence="3 7" id="KW-1133">Transmembrane helix</keyword>
<dbReference type="NCBIfam" id="TIGR00247">
    <property type="entry name" value="endolytic transglycosylase MltG"/>
    <property type="match status" value="1"/>
</dbReference>
<evidence type="ECO:0000313" key="10">
    <source>
        <dbReference type="Proteomes" id="UP001500013"/>
    </source>
</evidence>
<dbReference type="InterPro" id="IPR003770">
    <property type="entry name" value="MLTG-like"/>
</dbReference>
<evidence type="ECO:0000256" key="8">
    <source>
        <dbReference type="SAM" id="MobiDB-lite"/>
    </source>
</evidence>
<comment type="catalytic activity">
    <reaction evidence="7">
        <text>a peptidoglycan chain = a peptidoglycan chain with N-acetyl-1,6-anhydromuramyl-[peptide] at the reducing end + a peptidoglycan chain with N-acetylglucosamine at the non-reducing end.</text>
        <dbReference type="EC" id="4.2.2.29"/>
    </reaction>
</comment>
<evidence type="ECO:0000256" key="7">
    <source>
        <dbReference type="HAMAP-Rule" id="MF_02065"/>
    </source>
</evidence>
<dbReference type="Gene3D" id="3.30.1490.480">
    <property type="entry name" value="Endolytic murein transglycosylase"/>
    <property type="match status" value="1"/>
</dbReference>
<reference evidence="9 10" key="1">
    <citation type="journal article" date="2019" name="Int. J. Syst. Evol. Microbiol.">
        <title>The Global Catalogue of Microorganisms (GCM) 10K type strain sequencing project: providing services to taxonomists for standard genome sequencing and annotation.</title>
        <authorList>
            <consortium name="The Broad Institute Genomics Platform"/>
            <consortium name="The Broad Institute Genome Sequencing Center for Infectious Disease"/>
            <person name="Wu L."/>
            <person name="Ma J."/>
        </authorList>
    </citation>
    <scope>NUCLEOTIDE SEQUENCE [LARGE SCALE GENOMIC DNA]</scope>
    <source>
        <strain evidence="9 10">JCM 15628</strain>
    </source>
</reference>
<feature type="compositionally biased region" description="Basic residues" evidence="8">
    <location>
        <begin position="68"/>
        <end position="77"/>
    </location>
</feature>
<feature type="transmembrane region" description="Helical" evidence="7">
    <location>
        <begin position="96"/>
        <end position="117"/>
    </location>
</feature>
<accession>A0ABN2SP16</accession>
<protein>
    <recommendedName>
        <fullName evidence="7">Endolytic murein transglycosylase</fullName>
        <ecNumber evidence="7">4.2.2.29</ecNumber>
    </recommendedName>
    <alternativeName>
        <fullName evidence="7">Peptidoglycan lytic transglycosylase</fullName>
    </alternativeName>
    <alternativeName>
        <fullName evidence="7">Peptidoglycan polymerization terminase</fullName>
    </alternativeName>
</protein>
<comment type="function">
    <text evidence="7">Functions as a peptidoglycan terminase that cleaves nascent peptidoglycan strands endolytically to terminate their elongation.</text>
</comment>
<dbReference type="Pfam" id="PF02618">
    <property type="entry name" value="YceG"/>
    <property type="match status" value="1"/>
</dbReference>
<dbReference type="PANTHER" id="PTHR30518:SF2">
    <property type="entry name" value="ENDOLYTIC MUREIN TRANSGLYCOSYLASE"/>
    <property type="match status" value="1"/>
</dbReference>
<dbReference type="Gene3D" id="3.30.160.60">
    <property type="entry name" value="Classic Zinc Finger"/>
    <property type="match status" value="1"/>
</dbReference>
<feature type="compositionally biased region" description="Low complexity" evidence="8">
    <location>
        <begin position="79"/>
        <end position="88"/>
    </location>
</feature>
<name>A0ABN2SP16_9MICO</name>
<keyword evidence="6 7" id="KW-0961">Cell wall biogenesis/degradation</keyword>
<dbReference type="RefSeq" id="WP_344065616.1">
    <property type="nucleotide sequence ID" value="NZ_BAAAPU010000010.1"/>
</dbReference>
<evidence type="ECO:0000256" key="3">
    <source>
        <dbReference type="ARBA" id="ARBA00022989"/>
    </source>
</evidence>
<dbReference type="EC" id="4.2.2.29" evidence="7"/>
<keyword evidence="1 7" id="KW-1003">Cell membrane</keyword>
<dbReference type="EMBL" id="BAAAPU010000010">
    <property type="protein sequence ID" value="GAA1990055.1"/>
    <property type="molecule type" value="Genomic_DNA"/>
</dbReference>
<feature type="compositionally biased region" description="Basic and acidic residues" evidence="8">
    <location>
        <begin position="56"/>
        <end position="67"/>
    </location>
</feature>